<protein>
    <recommendedName>
        <fullName evidence="4">PapC-like C-terminal domain-containing protein</fullName>
    </recommendedName>
</protein>
<reference evidence="2 3" key="1">
    <citation type="submission" date="2018-09" db="EMBL/GenBank/DDBJ databases">
        <title>Phylogenetic diversity of Pectobacterium and Dickeya strains causing blackleg disease of potato in Morocco.</title>
        <authorList>
            <person name="Oulghazi S."/>
            <person name="Moumni M."/>
            <person name="Faure D."/>
        </authorList>
    </citation>
    <scope>NUCLEOTIDE SEQUENCE [LARGE SCALE GENOMIC DNA]</scope>
    <source>
        <strain evidence="2 3">S4.16.03.LID</strain>
    </source>
</reference>
<gene>
    <name evidence="2" type="ORF">D5077_06695</name>
</gene>
<evidence type="ECO:0000313" key="3">
    <source>
        <dbReference type="Proteomes" id="UP000266633"/>
    </source>
</evidence>
<dbReference type="Pfam" id="PF24233">
    <property type="entry name" value="DUF7446"/>
    <property type="match status" value="1"/>
</dbReference>
<accession>A0ABX9NPY6</accession>
<sequence length="97" mass="10600">MSIIKTMGASPINGTVYYGTLNTEKSMWVGNKIDVTDMAYRAVAESLMHKKQDIIFQLNDGRELVLSADVRDCTVDSPIQQNGQKEDDSNSALCVGG</sequence>
<dbReference type="GeneID" id="49320923"/>
<keyword evidence="3" id="KW-1185">Reference proteome</keyword>
<feature type="region of interest" description="Disordered" evidence="1">
    <location>
        <begin position="77"/>
        <end position="97"/>
    </location>
</feature>
<dbReference type="EMBL" id="QZDO01000020">
    <property type="protein sequence ID" value="RJL75263.1"/>
    <property type="molecule type" value="Genomic_DNA"/>
</dbReference>
<dbReference type="Proteomes" id="UP000266633">
    <property type="component" value="Unassembled WGS sequence"/>
</dbReference>
<evidence type="ECO:0000313" key="2">
    <source>
        <dbReference type="EMBL" id="RJL75263.1"/>
    </source>
</evidence>
<proteinExistence type="predicted"/>
<evidence type="ECO:0000256" key="1">
    <source>
        <dbReference type="SAM" id="MobiDB-lite"/>
    </source>
</evidence>
<dbReference type="RefSeq" id="WP_024108409.1">
    <property type="nucleotide sequence ID" value="NZ_CP031560.1"/>
</dbReference>
<organism evidence="2 3">
    <name type="scientific">Dickeya dianthicola</name>
    <dbReference type="NCBI Taxonomy" id="204039"/>
    <lineage>
        <taxon>Bacteria</taxon>
        <taxon>Pseudomonadati</taxon>
        <taxon>Pseudomonadota</taxon>
        <taxon>Gammaproteobacteria</taxon>
        <taxon>Enterobacterales</taxon>
        <taxon>Pectobacteriaceae</taxon>
        <taxon>Dickeya</taxon>
    </lineage>
</organism>
<name>A0ABX9NPY6_9GAMM</name>
<evidence type="ECO:0008006" key="4">
    <source>
        <dbReference type="Google" id="ProtNLM"/>
    </source>
</evidence>
<comment type="caution">
    <text evidence="2">The sequence shown here is derived from an EMBL/GenBank/DDBJ whole genome shotgun (WGS) entry which is preliminary data.</text>
</comment>
<dbReference type="InterPro" id="IPR055869">
    <property type="entry name" value="DUF7446"/>
</dbReference>